<dbReference type="EMBL" id="CP032514">
    <property type="protein sequence ID" value="AYD89233.1"/>
    <property type="molecule type" value="Genomic_DNA"/>
</dbReference>
<dbReference type="CDD" id="cd03255">
    <property type="entry name" value="ABC_MJ0796_LolCDE_FtsE"/>
    <property type="match status" value="1"/>
</dbReference>
<dbReference type="InterPro" id="IPR015854">
    <property type="entry name" value="ABC_transpr_LolD-like"/>
</dbReference>
<reference evidence="6 7" key="1">
    <citation type="submission" date="2018-09" db="EMBL/GenBank/DDBJ databases">
        <authorList>
            <person name="Li J."/>
        </authorList>
    </citation>
    <scope>NUCLEOTIDE SEQUENCE [LARGE SCALE GENOMIC DNA]</scope>
    <source>
        <strain evidence="6 7">2129</strain>
    </source>
</reference>
<evidence type="ECO:0000256" key="4">
    <source>
        <dbReference type="SAM" id="MobiDB-lite"/>
    </source>
</evidence>
<protein>
    <submittedName>
        <fullName evidence="6">ABC transporter ATP-binding protein</fullName>
    </submittedName>
</protein>
<dbReference type="InterPro" id="IPR017911">
    <property type="entry name" value="MacB-like_ATP-bd"/>
</dbReference>
<dbReference type="GO" id="GO:0005524">
    <property type="term" value="F:ATP binding"/>
    <property type="evidence" value="ECO:0007669"/>
    <property type="project" value="UniProtKB-KW"/>
</dbReference>
<feature type="region of interest" description="Disordered" evidence="4">
    <location>
        <begin position="13"/>
        <end position="32"/>
    </location>
</feature>
<keyword evidence="1" id="KW-0813">Transport</keyword>
<feature type="region of interest" description="Disordered" evidence="4">
    <location>
        <begin position="258"/>
        <end position="313"/>
    </location>
</feature>
<dbReference type="SMART" id="SM00382">
    <property type="entry name" value="AAA"/>
    <property type="match status" value="1"/>
</dbReference>
<name>A0ABM6Z2N1_9ACTO</name>
<evidence type="ECO:0000256" key="3">
    <source>
        <dbReference type="ARBA" id="ARBA00022840"/>
    </source>
</evidence>
<dbReference type="InterPro" id="IPR017871">
    <property type="entry name" value="ABC_transporter-like_CS"/>
</dbReference>
<dbReference type="PANTHER" id="PTHR24220">
    <property type="entry name" value="IMPORT ATP-BINDING PROTEIN"/>
    <property type="match status" value="1"/>
</dbReference>
<dbReference type="Gene3D" id="3.40.50.300">
    <property type="entry name" value="P-loop containing nucleotide triphosphate hydrolases"/>
    <property type="match status" value="1"/>
</dbReference>
<feature type="compositionally biased region" description="Low complexity" evidence="4">
    <location>
        <begin position="263"/>
        <end position="290"/>
    </location>
</feature>
<keyword evidence="2" id="KW-0547">Nucleotide-binding</keyword>
<keyword evidence="7" id="KW-1185">Reference proteome</keyword>
<dbReference type="Pfam" id="PF00005">
    <property type="entry name" value="ABC_tran"/>
    <property type="match status" value="1"/>
</dbReference>
<evidence type="ECO:0000256" key="2">
    <source>
        <dbReference type="ARBA" id="ARBA00022741"/>
    </source>
</evidence>
<dbReference type="PROSITE" id="PS00211">
    <property type="entry name" value="ABC_TRANSPORTER_1"/>
    <property type="match status" value="1"/>
</dbReference>
<dbReference type="InterPro" id="IPR003439">
    <property type="entry name" value="ABC_transporter-like_ATP-bd"/>
</dbReference>
<proteinExistence type="predicted"/>
<gene>
    <name evidence="6" type="ORF">D5R93_02655</name>
</gene>
<evidence type="ECO:0000313" key="7">
    <source>
        <dbReference type="Proteomes" id="UP000273001"/>
    </source>
</evidence>
<dbReference type="PANTHER" id="PTHR24220:SF685">
    <property type="entry name" value="ABC TRANSPORTER RELATED"/>
    <property type="match status" value="1"/>
</dbReference>
<evidence type="ECO:0000313" key="6">
    <source>
        <dbReference type="EMBL" id="AYD89233.1"/>
    </source>
</evidence>
<organism evidence="6 7">
    <name type="scientific">Actinomyces lilanjuaniae</name>
    <dbReference type="NCBI Taxonomy" id="2321394"/>
    <lineage>
        <taxon>Bacteria</taxon>
        <taxon>Bacillati</taxon>
        <taxon>Actinomycetota</taxon>
        <taxon>Actinomycetes</taxon>
        <taxon>Actinomycetales</taxon>
        <taxon>Actinomycetaceae</taxon>
        <taxon>Actinomyces</taxon>
    </lineage>
</organism>
<sequence>MSVATGFQAGSYGGVGPQPQAPAVPGHAGRRGETVVEARGLTRVYGSGEAQVIALDEVSLAVQRGQFVAIMGASGSGKSTLLHCLAGLDAPTQGQVLIAGRDITAMRDQELTTLRRDQLGFVFQSFNLLPTLSAEENILLPLRLAHRKPDTDWYNAVVTVLGIENRLEHRPSELSGGQQQRVAVARALIGRPAVVFADEPTGALDTASSAALLDVLAQTCQTLGQTVVMVTHDPEAAATTSRIIRLADGRITQDQAVERRSGAHAASAPAPGTNAPAAPGTQAQAAQDPGRQVRAAASPGGASWRPRHAAGSL</sequence>
<dbReference type="RefSeq" id="WP_120203688.1">
    <property type="nucleotide sequence ID" value="NZ_CP032514.1"/>
</dbReference>
<dbReference type="InterPro" id="IPR027417">
    <property type="entry name" value="P-loop_NTPase"/>
</dbReference>
<feature type="domain" description="ABC transporter" evidence="5">
    <location>
        <begin position="36"/>
        <end position="273"/>
    </location>
</feature>
<dbReference type="SUPFAM" id="SSF52540">
    <property type="entry name" value="P-loop containing nucleoside triphosphate hydrolases"/>
    <property type="match status" value="1"/>
</dbReference>
<dbReference type="Proteomes" id="UP000273001">
    <property type="component" value="Chromosome"/>
</dbReference>
<dbReference type="PROSITE" id="PS50893">
    <property type="entry name" value="ABC_TRANSPORTER_2"/>
    <property type="match status" value="1"/>
</dbReference>
<evidence type="ECO:0000256" key="1">
    <source>
        <dbReference type="ARBA" id="ARBA00022448"/>
    </source>
</evidence>
<dbReference type="InterPro" id="IPR003593">
    <property type="entry name" value="AAA+_ATPase"/>
</dbReference>
<accession>A0ABM6Z2N1</accession>
<keyword evidence="3 6" id="KW-0067">ATP-binding</keyword>
<evidence type="ECO:0000259" key="5">
    <source>
        <dbReference type="PROSITE" id="PS50893"/>
    </source>
</evidence>